<dbReference type="Gene3D" id="3.30.70.60">
    <property type="match status" value="1"/>
</dbReference>
<dbReference type="Proteomes" id="UP000823046">
    <property type="component" value="Unassembled WGS sequence"/>
</dbReference>
<dbReference type="SMART" id="SM00888">
    <property type="entry name" value="EF1_GNE"/>
    <property type="match status" value="1"/>
</dbReference>
<organism evidence="6 7">
    <name type="scientific">Cardiosporidium cionae</name>
    <dbReference type="NCBI Taxonomy" id="476202"/>
    <lineage>
        <taxon>Eukaryota</taxon>
        <taxon>Sar</taxon>
        <taxon>Alveolata</taxon>
        <taxon>Apicomplexa</taxon>
        <taxon>Aconoidasida</taxon>
        <taxon>Nephromycida</taxon>
        <taxon>Cardiosporidium</taxon>
    </lineage>
</organism>
<comment type="caution">
    <text evidence="6">The sequence shown here is derived from an EMBL/GenBank/DDBJ whole genome shotgun (WGS) entry which is preliminary data.</text>
</comment>
<keyword evidence="7" id="KW-1185">Reference proteome</keyword>
<evidence type="ECO:0000256" key="1">
    <source>
        <dbReference type="ARBA" id="ARBA00007411"/>
    </source>
</evidence>
<evidence type="ECO:0000259" key="5">
    <source>
        <dbReference type="SMART" id="SM00888"/>
    </source>
</evidence>
<evidence type="ECO:0000256" key="4">
    <source>
        <dbReference type="SAM" id="MobiDB-lite"/>
    </source>
</evidence>
<gene>
    <name evidence="6" type="ORF">IE077_000705</name>
</gene>
<feature type="domain" description="Translation elongation factor EF1B beta/delta subunit guanine nucleotide exchange" evidence="5">
    <location>
        <begin position="155"/>
        <end position="269"/>
    </location>
</feature>
<sequence length="269" mass="29499">MGSPYPFGEIKTADDLAALNKYCATQSYMNGPHPSRDDFLLFNKLASSPVAASYPHAARWYRHIEHFPNATVRQWPKGKLNVTLPTAARKAAVAPVVTPSAPVPKAATTAAAEDIDLFGDDAEEVAEQAKKLSAARSAKKAEEVIPKKTKKVINKSSLVIEIKPNSVEIDLDDLNTKVKTISMEGVTWGEAYKKVPLAYGLYKLQVSCSIIDDLVDTDSITEAIEVLGLSEENAQKYRDQRDTGDSDDEEEEDESRLVQSAEIVSFNKL</sequence>
<dbReference type="SUPFAM" id="SSF47616">
    <property type="entry name" value="GST C-terminal domain-like"/>
    <property type="match status" value="1"/>
</dbReference>
<proteinExistence type="inferred from homology"/>
<name>A0ABQ7J7H7_9APIC</name>
<accession>A0ABQ7J7H7</accession>
<dbReference type="PANTHER" id="PTHR11595:SF21">
    <property type="entry name" value="ELONGATION FACTOR 1-BETA"/>
    <property type="match status" value="1"/>
</dbReference>
<dbReference type="InterPro" id="IPR036219">
    <property type="entry name" value="eEF-1beta-like_sf"/>
</dbReference>
<dbReference type="CDD" id="cd00292">
    <property type="entry name" value="EF1B"/>
    <property type="match status" value="1"/>
</dbReference>
<dbReference type="InterPro" id="IPR014717">
    <property type="entry name" value="Transl_elong_EF1B/ribsomal_bS6"/>
</dbReference>
<comment type="similarity">
    <text evidence="1">Belongs to the EF-1-beta/EF-1-delta family.</text>
</comment>
<feature type="compositionally biased region" description="Basic and acidic residues" evidence="4">
    <location>
        <begin position="235"/>
        <end position="244"/>
    </location>
</feature>
<keyword evidence="2" id="KW-0251">Elongation factor</keyword>
<evidence type="ECO:0000313" key="7">
    <source>
        <dbReference type="Proteomes" id="UP000823046"/>
    </source>
</evidence>
<dbReference type="EMBL" id="JADAQX010000652">
    <property type="protein sequence ID" value="KAF8819655.1"/>
    <property type="molecule type" value="Genomic_DNA"/>
</dbReference>
<feature type="region of interest" description="Disordered" evidence="4">
    <location>
        <begin position="235"/>
        <end position="258"/>
    </location>
</feature>
<dbReference type="InterPro" id="IPR014038">
    <property type="entry name" value="EF1B_bsu/dsu_GNE"/>
</dbReference>
<dbReference type="Pfam" id="PF00736">
    <property type="entry name" value="EF1_GNE"/>
    <property type="match status" value="1"/>
</dbReference>
<evidence type="ECO:0000256" key="2">
    <source>
        <dbReference type="ARBA" id="ARBA00022768"/>
    </source>
</evidence>
<dbReference type="PANTHER" id="PTHR11595">
    <property type="entry name" value="EF-HAND AND COILED-COIL DOMAIN-CONTAINING FAMILY MEMBER"/>
    <property type="match status" value="1"/>
</dbReference>
<evidence type="ECO:0000313" key="6">
    <source>
        <dbReference type="EMBL" id="KAF8819655.1"/>
    </source>
</evidence>
<keyword evidence="3" id="KW-0648">Protein biosynthesis</keyword>
<dbReference type="InterPro" id="IPR049720">
    <property type="entry name" value="EF1B_bsu/dsu"/>
</dbReference>
<feature type="compositionally biased region" description="Acidic residues" evidence="4">
    <location>
        <begin position="245"/>
        <end position="254"/>
    </location>
</feature>
<protein>
    <submittedName>
        <fullName evidence="6">EF-1 guanine nucleotide exchange domain-containing protein</fullName>
    </submittedName>
</protein>
<evidence type="ECO:0000256" key="3">
    <source>
        <dbReference type="ARBA" id="ARBA00022917"/>
    </source>
</evidence>
<dbReference type="SUPFAM" id="SSF54984">
    <property type="entry name" value="eEF-1beta-like"/>
    <property type="match status" value="1"/>
</dbReference>
<dbReference type="InterPro" id="IPR036282">
    <property type="entry name" value="Glutathione-S-Trfase_C_sf"/>
</dbReference>
<reference evidence="6 7" key="1">
    <citation type="journal article" date="2020" name="bioRxiv">
        <title>Metabolic contributions of an alphaproteobacterial endosymbiont in the apicomplexan Cardiosporidium cionae.</title>
        <authorList>
            <person name="Hunter E.S."/>
            <person name="Paight C.J."/>
            <person name="Lane C.E."/>
        </authorList>
    </citation>
    <scope>NUCLEOTIDE SEQUENCE [LARGE SCALE GENOMIC DNA]</scope>
    <source>
        <strain evidence="6">ESH_2018</strain>
    </source>
</reference>